<dbReference type="InterPro" id="IPR013595">
    <property type="entry name" value="Pept_S33_TAP-like_C"/>
</dbReference>
<dbReference type="AlphaFoldDB" id="A0A3D9ST96"/>
<dbReference type="Pfam" id="PF08386">
    <property type="entry name" value="Abhydrolase_4"/>
    <property type="match status" value="1"/>
</dbReference>
<evidence type="ECO:0000259" key="7">
    <source>
        <dbReference type="Pfam" id="PF08386"/>
    </source>
</evidence>
<name>A0A3D9ST96_9ACTN</name>
<sequence length="538" mass="57943">MVLSYPPQRKAVGLAIGAVLAAGLVAAPGPVHAAPAIAWKPCPAKDPIEGASLKGMECGTLAVPLDHDRPDGRRITLALTRVKHTGPKFRGAVLLNRGGPGAHGRDLPALFTKALPKEVAQTYDWIGFDPRGVAASDPSLVCDVTYMDPGRPRADSTPRDRKEEAAWRAKAKAFADDCAKKYGDVLPHMGTASSIRDLEAIRVALGRKQINYFGFSYGTYLGAAYATAHPDKVRRMVLDSVVRPSGVWYPSNLDQNVAFERRIQSFFGWVAANHSVFGLGTSAEAVEKAFYGAREALRSKPIGGKVGPTELDDVFLTDGYSTFRWRTHAQALADYVVRKDPKALGAQWQPPDRLGQNNYTMYAATQCRDAEWPRTWSVWHADSTRLYEAGNRFETWNNTWYNAPCAFWGVRGGPRPRVGDPKGPGMLLVQATEDAATPYPGALEMHGLFPASRLVVQRGGGNHGVSLAGDRCVDAAVLAYLRDAALPADQAGPDVVCQAPPPPKATVKTGPKTPAKSARRLPSGPVPIPANAPWPGTS</sequence>
<keyword evidence="3 8" id="KW-0378">Hydrolase</keyword>
<feature type="domain" description="Peptidase S33 tripeptidyl aminopeptidase-like C-terminal" evidence="7">
    <location>
        <begin position="396"/>
        <end position="490"/>
    </location>
</feature>
<dbReference type="PANTHER" id="PTHR43248:SF29">
    <property type="entry name" value="TRIPEPTIDYL AMINOPEPTIDASE"/>
    <property type="match status" value="1"/>
</dbReference>
<evidence type="ECO:0000256" key="5">
    <source>
        <dbReference type="SAM" id="SignalP"/>
    </source>
</evidence>
<evidence type="ECO:0000256" key="4">
    <source>
        <dbReference type="SAM" id="MobiDB-lite"/>
    </source>
</evidence>
<dbReference type="InterPro" id="IPR029058">
    <property type="entry name" value="AB_hydrolase_fold"/>
</dbReference>
<dbReference type="Proteomes" id="UP000256661">
    <property type="component" value="Unassembled WGS sequence"/>
</dbReference>
<gene>
    <name evidence="8" type="ORF">DFJ69_4669</name>
</gene>
<comment type="similarity">
    <text evidence="1">Belongs to the peptidase S33 family.</text>
</comment>
<reference evidence="8 9" key="1">
    <citation type="submission" date="2018-08" db="EMBL/GenBank/DDBJ databases">
        <title>Sequencing the genomes of 1000 actinobacteria strains.</title>
        <authorList>
            <person name="Klenk H.-P."/>
        </authorList>
    </citation>
    <scope>NUCLEOTIDE SEQUENCE [LARGE SCALE GENOMIC DNA]</scope>
    <source>
        <strain evidence="8 9">DSM 43927</strain>
    </source>
</reference>
<feature type="domain" description="AB hydrolase-1" evidence="6">
    <location>
        <begin position="92"/>
        <end position="274"/>
    </location>
</feature>
<evidence type="ECO:0000313" key="8">
    <source>
        <dbReference type="EMBL" id="REE99162.1"/>
    </source>
</evidence>
<comment type="caution">
    <text evidence="8">The sequence shown here is derived from an EMBL/GenBank/DDBJ whole genome shotgun (WGS) entry which is preliminary data.</text>
</comment>
<evidence type="ECO:0000256" key="1">
    <source>
        <dbReference type="ARBA" id="ARBA00010088"/>
    </source>
</evidence>
<keyword evidence="2 5" id="KW-0732">Signal</keyword>
<evidence type="ECO:0000313" key="9">
    <source>
        <dbReference type="Proteomes" id="UP000256661"/>
    </source>
</evidence>
<evidence type="ECO:0000259" key="6">
    <source>
        <dbReference type="Pfam" id="PF00561"/>
    </source>
</evidence>
<proteinExistence type="inferred from homology"/>
<feature type="region of interest" description="Disordered" evidence="4">
    <location>
        <begin position="491"/>
        <end position="538"/>
    </location>
</feature>
<dbReference type="Pfam" id="PF00561">
    <property type="entry name" value="Abhydrolase_1"/>
    <property type="match status" value="1"/>
</dbReference>
<feature type="chain" id="PRO_5017833597" evidence="5">
    <location>
        <begin position="34"/>
        <end position="538"/>
    </location>
</feature>
<dbReference type="GO" id="GO:0016787">
    <property type="term" value="F:hydrolase activity"/>
    <property type="evidence" value="ECO:0007669"/>
    <property type="project" value="UniProtKB-KW"/>
</dbReference>
<dbReference type="Gene3D" id="3.40.50.1820">
    <property type="entry name" value="alpha/beta hydrolase"/>
    <property type="match status" value="1"/>
</dbReference>
<dbReference type="InterPro" id="IPR000073">
    <property type="entry name" value="AB_hydrolase_1"/>
</dbReference>
<organism evidence="8 9">
    <name type="scientific">Thermomonospora umbrina</name>
    <dbReference type="NCBI Taxonomy" id="111806"/>
    <lineage>
        <taxon>Bacteria</taxon>
        <taxon>Bacillati</taxon>
        <taxon>Actinomycetota</taxon>
        <taxon>Actinomycetes</taxon>
        <taxon>Streptosporangiales</taxon>
        <taxon>Thermomonosporaceae</taxon>
        <taxon>Thermomonospora</taxon>
    </lineage>
</organism>
<keyword evidence="9" id="KW-1185">Reference proteome</keyword>
<evidence type="ECO:0000256" key="3">
    <source>
        <dbReference type="ARBA" id="ARBA00022801"/>
    </source>
</evidence>
<dbReference type="InterPro" id="IPR051601">
    <property type="entry name" value="Serine_prot/Carboxylest_S33"/>
</dbReference>
<accession>A0A3D9ST96</accession>
<dbReference type="PANTHER" id="PTHR43248">
    <property type="entry name" value="2-SUCCINYL-6-HYDROXY-2,4-CYCLOHEXADIENE-1-CARBOXYLATE SYNTHASE"/>
    <property type="match status" value="1"/>
</dbReference>
<dbReference type="SUPFAM" id="SSF53474">
    <property type="entry name" value="alpha/beta-Hydrolases"/>
    <property type="match status" value="1"/>
</dbReference>
<feature type="signal peptide" evidence="5">
    <location>
        <begin position="1"/>
        <end position="33"/>
    </location>
</feature>
<protein>
    <submittedName>
        <fullName evidence="8">Alpha/beta hydrolase family protein</fullName>
    </submittedName>
</protein>
<dbReference type="EMBL" id="QTTT01000001">
    <property type="protein sequence ID" value="REE99162.1"/>
    <property type="molecule type" value="Genomic_DNA"/>
</dbReference>
<evidence type="ECO:0000256" key="2">
    <source>
        <dbReference type="ARBA" id="ARBA00022729"/>
    </source>
</evidence>